<proteinExistence type="predicted"/>
<evidence type="ECO:0000313" key="10">
    <source>
        <dbReference type="EMBL" id="MFB5189689.1"/>
    </source>
</evidence>
<sequence length="434" mass="46540">MLKNRNFLTLFVGQLISTFGNNLFAIALPWYVYSITQSKADLSYVGIAQSIPSLLSLFAGVFIDRWRKRTTMVTADLLRMALCLTLAGLCLKHASLLPMVILVFVMESVGSFFNPASGALLPLIVSKEEIPTATGVAQSGNATVQLLGTLSGGALLSIFSAPFLFIGDAISFLGSVVCLSLLRLREQRSDRPASRQSHFWREFREGISIFQRSRFLLFALFCALIANFGMAPFDISLTVWVKGPLHGTSLQLAIINGAFFLGVVTGGIVLGQMMKLFSMRVLFSGSLMLAGLLICLVGKFPNIYVDATLTLIAGFVIGTLNGAASSVFVSNVPERLRGRVMGTIGALFPMAMPLGMAFGGFLLTHVPLANVFLWMGGLSILSGVPFLFPIRDDLADALSSLSIVSDGSSASLDPAIPTDISRPTTPMEDTLSAE</sequence>
<organism evidence="10 11">
    <name type="scientific">Alicyclobacillus fastidiosus</name>
    <dbReference type="NCBI Taxonomy" id="392011"/>
    <lineage>
        <taxon>Bacteria</taxon>
        <taxon>Bacillati</taxon>
        <taxon>Bacillota</taxon>
        <taxon>Bacilli</taxon>
        <taxon>Bacillales</taxon>
        <taxon>Alicyclobacillaceae</taxon>
        <taxon>Alicyclobacillus</taxon>
    </lineage>
</organism>
<dbReference type="Gene3D" id="1.20.1250.20">
    <property type="entry name" value="MFS general substrate transporter like domains"/>
    <property type="match status" value="1"/>
</dbReference>
<keyword evidence="2" id="KW-0813">Transport</keyword>
<feature type="transmembrane region" description="Helical" evidence="8">
    <location>
        <begin position="7"/>
        <end position="32"/>
    </location>
</feature>
<evidence type="ECO:0000256" key="8">
    <source>
        <dbReference type="SAM" id="Phobius"/>
    </source>
</evidence>
<dbReference type="Pfam" id="PF07690">
    <property type="entry name" value="MFS_1"/>
    <property type="match status" value="1"/>
</dbReference>
<evidence type="ECO:0000256" key="5">
    <source>
        <dbReference type="ARBA" id="ARBA00022989"/>
    </source>
</evidence>
<dbReference type="PROSITE" id="PS50850">
    <property type="entry name" value="MFS"/>
    <property type="match status" value="1"/>
</dbReference>
<dbReference type="EMBL" id="JBDXSU010000003">
    <property type="protein sequence ID" value="MFB5189689.1"/>
    <property type="molecule type" value="Genomic_DNA"/>
</dbReference>
<dbReference type="PANTHER" id="PTHR43266">
    <property type="entry name" value="MACROLIDE-EFFLUX PROTEIN"/>
    <property type="match status" value="1"/>
</dbReference>
<keyword evidence="6 8" id="KW-0472">Membrane</keyword>
<dbReference type="PANTHER" id="PTHR43266:SF2">
    <property type="entry name" value="MAJOR FACILITATOR SUPERFAMILY (MFS) PROFILE DOMAIN-CONTAINING PROTEIN"/>
    <property type="match status" value="1"/>
</dbReference>
<dbReference type="CDD" id="cd06173">
    <property type="entry name" value="MFS_MefA_like"/>
    <property type="match status" value="1"/>
</dbReference>
<dbReference type="SUPFAM" id="SSF103473">
    <property type="entry name" value="MFS general substrate transporter"/>
    <property type="match status" value="1"/>
</dbReference>
<keyword evidence="4 8" id="KW-0812">Transmembrane</keyword>
<feature type="transmembrane region" description="Helical" evidence="8">
    <location>
        <begin position="371"/>
        <end position="390"/>
    </location>
</feature>
<feature type="transmembrane region" description="Helical" evidence="8">
    <location>
        <begin position="154"/>
        <end position="182"/>
    </location>
</feature>
<dbReference type="InterPro" id="IPR011701">
    <property type="entry name" value="MFS"/>
</dbReference>
<gene>
    <name evidence="10" type="ORF">KKP3000_002965</name>
</gene>
<feature type="transmembrane region" description="Helical" evidence="8">
    <location>
        <begin position="253"/>
        <end position="270"/>
    </location>
</feature>
<evidence type="ECO:0000313" key="11">
    <source>
        <dbReference type="Proteomes" id="UP001579974"/>
    </source>
</evidence>
<feature type="transmembrane region" description="Helical" evidence="8">
    <location>
        <begin position="44"/>
        <end position="63"/>
    </location>
</feature>
<dbReference type="Proteomes" id="UP001579974">
    <property type="component" value="Unassembled WGS sequence"/>
</dbReference>
<feature type="transmembrane region" description="Helical" evidence="8">
    <location>
        <begin position="307"/>
        <end position="329"/>
    </location>
</feature>
<dbReference type="InterPro" id="IPR020846">
    <property type="entry name" value="MFS_dom"/>
</dbReference>
<comment type="caution">
    <text evidence="10">The sequence shown here is derived from an EMBL/GenBank/DDBJ whole genome shotgun (WGS) entry which is preliminary data.</text>
</comment>
<keyword evidence="11" id="KW-1185">Reference proteome</keyword>
<keyword evidence="3" id="KW-1003">Cell membrane</keyword>
<accession>A0ABV5ABT9</accession>
<evidence type="ECO:0000256" key="6">
    <source>
        <dbReference type="ARBA" id="ARBA00023136"/>
    </source>
</evidence>
<keyword evidence="5 8" id="KW-1133">Transmembrane helix</keyword>
<evidence type="ECO:0000256" key="1">
    <source>
        <dbReference type="ARBA" id="ARBA00004651"/>
    </source>
</evidence>
<evidence type="ECO:0000259" key="9">
    <source>
        <dbReference type="PROSITE" id="PS50850"/>
    </source>
</evidence>
<comment type="subcellular location">
    <subcellularLocation>
        <location evidence="1">Cell membrane</location>
        <topology evidence="1">Multi-pass membrane protein</topology>
    </subcellularLocation>
</comment>
<protein>
    <submittedName>
        <fullName evidence="10">MFS transporter</fullName>
    </submittedName>
</protein>
<feature type="domain" description="Major facilitator superfamily (MFS) profile" evidence="9">
    <location>
        <begin position="215"/>
        <end position="434"/>
    </location>
</feature>
<feature type="transmembrane region" description="Helical" evidence="8">
    <location>
        <begin position="282"/>
        <end position="301"/>
    </location>
</feature>
<dbReference type="RefSeq" id="WP_275475262.1">
    <property type="nucleotide sequence ID" value="NZ_CP162940.1"/>
</dbReference>
<reference evidence="10 11" key="1">
    <citation type="journal article" date="2024" name="Int. J. Mol. Sci.">
        <title>Exploration of Alicyclobacillus spp. Genome in Search of Antibiotic Resistance.</title>
        <authorList>
            <person name="Bucka-Kolendo J."/>
            <person name="Kiousi D.E."/>
            <person name="Dekowska A."/>
            <person name="Mikolajczuk-Szczyrba A."/>
            <person name="Karadedos D.M."/>
            <person name="Michael P."/>
            <person name="Galanis A."/>
            <person name="Sokolowska B."/>
        </authorList>
    </citation>
    <scope>NUCLEOTIDE SEQUENCE [LARGE SCALE GENOMIC DNA]</scope>
    <source>
        <strain evidence="10 11">KKP 3000</strain>
    </source>
</reference>
<evidence type="ECO:0000256" key="2">
    <source>
        <dbReference type="ARBA" id="ARBA00022448"/>
    </source>
</evidence>
<feature type="region of interest" description="Disordered" evidence="7">
    <location>
        <begin position="414"/>
        <end position="434"/>
    </location>
</feature>
<evidence type="ECO:0000256" key="3">
    <source>
        <dbReference type="ARBA" id="ARBA00022475"/>
    </source>
</evidence>
<feature type="transmembrane region" description="Helical" evidence="8">
    <location>
        <begin position="341"/>
        <end position="365"/>
    </location>
</feature>
<evidence type="ECO:0000256" key="4">
    <source>
        <dbReference type="ARBA" id="ARBA00022692"/>
    </source>
</evidence>
<dbReference type="InterPro" id="IPR036259">
    <property type="entry name" value="MFS_trans_sf"/>
</dbReference>
<feature type="transmembrane region" description="Helical" evidence="8">
    <location>
        <begin position="215"/>
        <end position="233"/>
    </location>
</feature>
<name>A0ABV5ABT9_9BACL</name>
<evidence type="ECO:0000256" key="7">
    <source>
        <dbReference type="SAM" id="MobiDB-lite"/>
    </source>
</evidence>
<feature type="transmembrane region" description="Helical" evidence="8">
    <location>
        <begin position="84"/>
        <end position="106"/>
    </location>
</feature>